<feature type="non-terminal residue" evidence="1">
    <location>
        <position position="30"/>
    </location>
</feature>
<sequence length="30" mass="3172">MAKIPIHGVHAGIFTNMITEGIEMGLEGFG</sequence>
<accession>X1JDJ4</accession>
<protein>
    <submittedName>
        <fullName evidence="1">Uncharacterized protein</fullName>
    </submittedName>
</protein>
<evidence type="ECO:0000313" key="1">
    <source>
        <dbReference type="EMBL" id="GAH92032.1"/>
    </source>
</evidence>
<dbReference type="EMBL" id="BARV01000032">
    <property type="protein sequence ID" value="GAH92032.1"/>
    <property type="molecule type" value="Genomic_DNA"/>
</dbReference>
<reference evidence="1" key="1">
    <citation type="journal article" date="2014" name="Front. Microbiol.">
        <title>High frequency of phylogenetically diverse reductive dehalogenase-homologous genes in deep subseafloor sedimentary metagenomes.</title>
        <authorList>
            <person name="Kawai M."/>
            <person name="Futagami T."/>
            <person name="Toyoda A."/>
            <person name="Takaki Y."/>
            <person name="Nishi S."/>
            <person name="Hori S."/>
            <person name="Arai W."/>
            <person name="Tsubouchi T."/>
            <person name="Morono Y."/>
            <person name="Uchiyama I."/>
            <person name="Ito T."/>
            <person name="Fujiyama A."/>
            <person name="Inagaki F."/>
            <person name="Takami H."/>
        </authorList>
    </citation>
    <scope>NUCLEOTIDE SEQUENCE</scope>
    <source>
        <strain evidence="1">Expedition CK06-06</strain>
    </source>
</reference>
<comment type="caution">
    <text evidence="1">The sequence shown here is derived from an EMBL/GenBank/DDBJ whole genome shotgun (WGS) entry which is preliminary data.</text>
</comment>
<name>X1JDJ4_9ZZZZ</name>
<dbReference type="AlphaFoldDB" id="X1JDJ4"/>
<proteinExistence type="predicted"/>
<gene>
    <name evidence="1" type="ORF">S06H3_00221</name>
</gene>
<organism evidence="1">
    <name type="scientific">marine sediment metagenome</name>
    <dbReference type="NCBI Taxonomy" id="412755"/>
    <lineage>
        <taxon>unclassified sequences</taxon>
        <taxon>metagenomes</taxon>
        <taxon>ecological metagenomes</taxon>
    </lineage>
</organism>